<evidence type="ECO:0000259" key="15">
    <source>
        <dbReference type="PROSITE" id="PS50109"/>
    </source>
</evidence>
<dbReference type="CDD" id="cd00082">
    <property type="entry name" value="HisKA"/>
    <property type="match status" value="1"/>
</dbReference>
<proteinExistence type="predicted"/>
<accession>A0A0W8E4F9</accession>
<dbReference type="InterPro" id="IPR003594">
    <property type="entry name" value="HATPase_dom"/>
</dbReference>
<dbReference type="Pfam" id="PF00672">
    <property type="entry name" value="HAMP"/>
    <property type="match status" value="1"/>
</dbReference>
<evidence type="ECO:0000256" key="9">
    <source>
        <dbReference type="ARBA" id="ARBA00022777"/>
    </source>
</evidence>
<sequence>MKNSPLALQIWMIFVIITIGISTLFMLLVPWALRDFFTQQTYITIREAQSIYLSNGKALPDIHDITEWDQTNQQYQTVKHIVFLADGEVIAGSTSLLVFNNFDFIMQESRQQQIAAQQYSREINGEKMYYIIRKGELASVPVYLFSYTWESYQNDLVENLFSQLLWLIAIILLLSWMPSFLMARYITKPIIKMENHVRSIANRDWYESIDVDRDDEIGKLGQSIERMRQRLVEQEDMQRTFLQHISHELKTPVMVIRSYAQAIADGIFPKGGLEGSIEVIDKEASRMEKRVKDLLYLTKLDYLFSKRSSDDLINMGELIENIVELLRWQRLDLSWELELADIIFKGGLEQWQVAIENILDNQIRYANSLISITVSEHYVNKQPYMFIRIFNDGPSLEAGLIDKLFEEYQQGYKGEFGLGLAIVREIAVYHGGKIWAGNEEDGVAFYLDIPIRE</sequence>
<evidence type="ECO:0000256" key="10">
    <source>
        <dbReference type="ARBA" id="ARBA00022840"/>
    </source>
</evidence>
<dbReference type="InterPro" id="IPR050398">
    <property type="entry name" value="HssS/ArlS-like"/>
</dbReference>
<keyword evidence="6" id="KW-0808">Transferase</keyword>
<evidence type="ECO:0000256" key="11">
    <source>
        <dbReference type="ARBA" id="ARBA00022989"/>
    </source>
</evidence>
<comment type="subcellular location">
    <subcellularLocation>
        <location evidence="2">Cell membrane</location>
        <topology evidence="2">Multi-pass membrane protein</topology>
    </subcellularLocation>
</comment>
<dbReference type="SUPFAM" id="SSF47384">
    <property type="entry name" value="Homodimeric domain of signal transducing histidine kinase"/>
    <property type="match status" value="1"/>
</dbReference>
<dbReference type="Pfam" id="PF02518">
    <property type="entry name" value="HATPase_c"/>
    <property type="match status" value="1"/>
</dbReference>
<evidence type="ECO:0000256" key="1">
    <source>
        <dbReference type="ARBA" id="ARBA00000085"/>
    </source>
</evidence>
<dbReference type="SMART" id="SM00387">
    <property type="entry name" value="HATPase_c"/>
    <property type="match status" value="1"/>
</dbReference>
<dbReference type="PROSITE" id="PS50109">
    <property type="entry name" value="HIS_KIN"/>
    <property type="match status" value="1"/>
</dbReference>
<evidence type="ECO:0000313" key="17">
    <source>
        <dbReference type="EMBL" id="KUG03286.1"/>
    </source>
</evidence>
<dbReference type="GO" id="GO:0005886">
    <property type="term" value="C:plasma membrane"/>
    <property type="evidence" value="ECO:0007669"/>
    <property type="project" value="UniProtKB-SubCell"/>
</dbReference>
<dbReference type="Gene3D" id="3.30.565.10">
    <property type="entry name" value="Histidine kinase-like ATPase, C-terminal domain"/>
    <property type="match status" value="1"/>
</dbReference>
<dbReference type="EC" id="2.7.13.3" evidence="3"/>
<evidence type="ECO:0000256" key="4">
    <source>
        <dbReference type="ARBA" id="ARBA00022475"/>
    </source>
</evidence>
<evidence type="ECO:0000256" key="3">
    <source>
        <dbReference type="ARBA" id="ARBA00012438"/>
    </source>
</evidence>
<dbReference type="CDD" id="cd06225">
    <property type="entry name" value="HAMP"/>
    <property type="match status" value="1"/>
</dbReference>
<feature type="domain" description="Histidine kinase" evidence="15">
    <location>
        <begin position="244"/>
        <end position="453"/>
    </location>
</feature>
<evidence type="ECO:0000256" key="14">
    <source>
        <dbReference type="SAM" id="Phobius"/>
    </source>
</evidence>
<keyword evidence="9 17" id="KW-0418">Kinase</keyword>
<dbReference type="InterPro" id="IPR003660">
    <property type="entry name" value="HAMP_dom"/>
</dbReference>
<evidence type="ECO:0000256" key="6">
    <source>
        <dbReference type="ARBA" id="ARBA00022679"/>
    </source>
</evidence>
<feature type="transmembrane region" description="Helical" evidence="14">
    <location>
        <begin position="161"/>
        <end position="183"/>
    </location>
</feature>
<dbReference type="Pfam" id="PF00512">
    <property type="entry name" value="HisKA"/>
    <property type="match status" value="1"/>
</dbReference>
<evidence type="ECO:0000256" key="13">
    <source>
        <dbReference type="ARBA" id="ARBA00023136"/>
    </source>
</evidence>
<dbReference type="SMART" id="SM00388">
    <property type="entry name" value="HisKA"/>
    <property type="match status" value="1"/>
</dbReference>
<protein>
    <recommendedName>
        <fullName evidence="3">histidine kinase</fullName>
        <ecNumber evidence="3">2.7.13.3</ecNumber>
    </recommendedName>
</protein>
<dbReference type="SUPFAM" id="SSF158472">
    <property type="entry name" value="HAMP domain-like"/>
    <property type="match status" value="1"/>
</dbReference>
<dbReference type="EMBL" id="LNQE01001888">
    <property type="protein sequence ID" value="KUG03286.1"/>
    <property type="molecule type" value="Genomic_DNA"/>
</dbReference>
<evidence type="ECO:0000256" key="12">
    <source>
        <dbReference type="ARBA" id="ARBA00023012"/>
    </source>
</evidence>
<dbReference type="PANTHER" id="PTHR45528:SF1">
    <property type="entry name" value="SENSOR HISTIDINE KINASE CPXA"/>
    <property type="match status" value="1"/>
</dbReference>
<organism evidence="17">
    <name type="scientific">hydrocarbon metagenome</name>
    <dbReference type="NCBI Taxonomy" id="938273"/>
    <lineage>
        <taxon>unclassified sequences</taxon>
        <taxon>metagenomes</taxon>
        <taxon>ecological metagenomes</taxon>
    </lineage>
</organism>
<keyword evidence="11 14" id="KW-1133">Transmembrane helix</keyword>
<keyword evidence="5" id="KW-0597">Phosphoprotein</keyword>
<evidence type="ECO:0000256" key="7">
    <source>
        <dbReference type="ARBA" id="ARBA00022692"/>
    </source>
</evidence>
<dbReference type="CDD" id="cd00075">
    <property type="entry name" value="HATPase"/>
    <property type="match status" value="1"/>
</dbReference>
<dbReference type="AlphaFoldDB" id="A0A0W8E4F9"/>
<dbReference type="PROSITE" id="PS50885">
    <property type="entry name" value="HAMP"/>
    <property type="match status" value="1"/>
</dbReference>
<evidence type="ECO:0000256" key="8">
    <source>
        <dbReference type="ARBA" id="ARBA00022741"/>
    </source>
</evidence>
<reference evidence="17" key="1">
    <citation type="journal article" date="2015" name="Proc. Natl. Acad. Sci. U.S.A.">
        <title>Networks of energetic and metabolic interactions define dynamics in microbial communities.</title>
        <authorList>
            <person name="Embree M."/>
            <person name="Liu J.K."/>
            <person name="Al-Bassam M.M."/>
            <person name="Zengler K."/>
        </authorList>
    </citation>
    <scope>NUCLEOTIDE SEQUENCE</scope>
</reference>
<feature type="transmembrane region" description="Helical" evidence="14">
    <location>
        <begin position="6"/>
        <end position="33"/>
    </location>
</feature>
<keyword evidence="7 14" id="KW-0812">Transmembrane</keyword>
<dbReference type="Gene3D" id="1.10.287.130">
    <property type="match status" value="1"/>
</dbReference>
<keyword evidence="13 14" id="KW-0472">Membrane</keyword>
<dbReference type="InterPro" id="IPR005467">
    <property type="entry name" value="His_kinase_dom"/>
</dbReference>
<dbReference type="InterPro" id="IPR036890">
    <property type="entry name" value="HATPase_C_sf"/>
</dbReference>
<name>A0A0W8E4F9_9ZZZZ</name>
<dbReference type="InterPro" id="IPR036097">
    <property type="entry name" value="HisK_dim/P_sf"/>
</dbReference>
<comment type="catalytic activity">
    <reaction evidence="1">
        <text>ATP + protein L-histidine = ADP + protein N-phospho-L-histidine.</text>
        <dbReference type="EC" id="2.7.13.3"/>
    </reaction>
</comment>
<dbReference type="InterPro" id="IPR003661">
    <property type="entry name" value="HisK_dim/P_dom"/>
</dbReference>
<keyword evidence="4" id="KW-1003">Cell membrane</keyword>
<dbReference type="SMART" id="SM00304">
    <property type="entry name" value="HAMP"/>
    <property type="match status" value="1"/>
</dbReference>
<keyword evidence="10" id="KW-0067">ATP-binding</keyword>
<dbReference type="PANTHER" id="PTHR45528">
    <property type="entry name" value="SENSOR HISTIDINE KINASE CPXA"/>
    <property type="match status" value="1"/>
</dbReference>
<comment type="caution">
    <text evidence="17">The sequence shown here is derived from an EMBL/GenBank/DDBJ whole genome shotgun (WGS) entry which is preliminary data.</text>
</comment>
<feature type="domain" description="HAMP" evidence="16">
    <location>
        <begin position="184"/>
        <end position="236"/>
    </location>
</feature>
<evidence type="ECO:0000259" key="16">
    <source>
        <dbReference type="PROSITE" id="PS50885"/>
    </source>
</evidence>
<evidence type="ECO:0000256" key="2">
    <source>
        <dbReference type="ARBA" id="ARBA00004651"/>
    </source>
</evidence>
<keyword evidence="12" id="KW-0902">Two-component regulatory system</keyword>
<keyword evidence="8" id="KW-0547">Nucleotide-binding</keyword>
<gene>
    <name evidence="17" type="ORF">ASZ90_019385</name>
</gene>
<dbReference type="GO" id="GO:0005524">
    <property type="term" value="F:ATP binding"/>
    <property type="evidence" value="ECO:0007669"/>
    <property type="project" value="UniProtKB-KW"/>
</dbReference>
<evidence type="ECO:0000256" key="5">
    <source>
        <dbReference type="ARBA" id="ARBA00022553"/>
    </source>
</evidence>
<dbReference type="SUPFAM" id="SSF55874">
    <property type="entry name" value="ATPase domain of HSP90 chaperone/DNA topoisomerase II/histidine kinase"/>
    <property type="match status" value="1"/>
</dbReference>
<dbReference type="Gene3D" id="6.10.340.10">
    <property type="match status" value="1"/>
</dbReference>
<dbReference type="GO" id="GO:0000155">
    <property type="term" value="F:phosphorelay sensor kinase activity"/>
    <property type="evidence" value="ECO:0007669"/>
    <property type="project" value="InterPro"/>
</dbReference>